<evidence type="ECO:0008006" key="3">
    <source>
        <dbReference type="Google" id="ProtNLM"/>
    </source>
</evidence>
<gene>
    <name evidence="1" type="ORF">SAMN04489750_3966</name>
</gene>
<dbReference type="AlphaFoldDB" id="A0A2Y9CAY1"/>
<sequence length="154" mass="16505">MSNPSKAKGTAAETALLRYAHQNGFPHADRQPLRGNRDQGDLALCPGVVVEVKNHAGLPALGQPSAAVLEQWMNQTEVERTNARAAIGLLVVKRKGTTDPGRWFAYLPLAALTVLVTFEQPSHPMADSAPVCMAVRDFLTVLRGHGYGEPLAVA</sequence>
<accession>A0A2Y9CAY1</accession>
<keyword evidence="2" id="KW-1185">Reference proteome</keyword>
<organism evidence="1 2">
    <name type="scientific">Branchiibius hedensis</name>
    <dbReference type="NCBI Taxonomy" id="672460"/>
    <lineage>
        <taxon>Bacteria</taxon>
        <taxon>Bacillati</taxon>
        <taxon>Actinomycetota</taxon>
        <taxon>Actinomycetes</taxon>
        <taxon>Micrococcales</taxon>
        <taxon>Dermacoccaceae</taxon>
        <taxon>Branchiibius</taxon>
    </lineage>
</organism>
<dbReference type="RefSeq" id="WP_146202676.1">
    <property type="nucleotide sequence ID" value="NZ_QGDN01000004.1"/>
</dbReference>
<name>A0A2Y9CAY1_9MICO</name>
<evidence type="ECO:0000313" key="2">
    <source>
        <dbReference type="Proteomes" id="UP000250028"/>
    </source>
</evidence>
<proteinExistence type="predicted"/>
<dbReference type="OrthoDB" id="3630198at2"/>
<protein>
    <recommendedName>
        <fullName evidence="3">Holliday junction resolvase</fullName>
    </recommendedName>
</protein>
<reference evidence="2" key="1">
    <citation type="submission" date="2016-10" db="EMBL/GenBank/DDBJ databases">
        <authorList>
            <person name="Varghese N."/>
            <person name="Submissions S."/>
        </authorList>
    </citation>
    <scope>NUCLEOTIDE SEQUENCE [LARGE SCALE GENOMIC DNA]</scope>
    <source>
        <strain evidence="2">DSM 22951</strain>
    </source>
</reference>
<dbReference type="Proteomes" id="UP000250028">
    <property type="component" value="Unassembled WGS sequence"/>
</dbReference>
<dbReference type="EMBL" id="UESZ01000004">
    <property type="protein sequence ID" value="SSA59146.1"/>
    <property type="molecule type" value="Genomic_DNA"/>
</dbReference>
<evidence type="ECO:0000313" key="1">
    <source>
        <dbReference type="EMBL" id="SSA59146.1"/>
    </source>
</evidence>